<dbReference type="InterPro" id="IPR002156">
    <property type="entry name" value="RNaseH_domain"/>
</dbReference>
<dbReference type="GO" id="GO:0003676">
    <property type="term" value="F:nucleic acid binding"/>
    <property type="evidence" value="ECO:0007669"/>
    <property type="project" value="InterPro"/>
</dbReference>
<evidence type="ECO:0000313" key="2">
    <source>
        <dbReference type="EMBL" id="KAK1310993.1"/>
    </source>
</evidence>
<feature type="domain" description="RNase H type-1" evidence="1">
    <location>
        <begin position="110"/>
        <end position="184"/>
    </location>
</feature>
<dbReference type="Pfam" id="PF13456">
    <property type="entry name" value="RVT_3"/>
    <property type="match status" value="1"/>
</dbReference>
<organism evidence="2 3">
    <name type="scientific">Acorus calamus</name>
    <name type="common">Sweet flag</name>
    <dbReference type="NCBI Taxonomy" id="4465"/>
    <lineage>
        <taxon>Eukaryota</taxon>
        <taxon>Viridiplantae</taxon>
        <taxon>Streptophyta</taxon>
        <taxon>Embryophyta</taxon>
        <taxon>Tracheophyta</taxon>
        <taxon>Spermatophyta</taxon>
        <taxon>Magnoliopsida</taxon>
        <taxon>Liliopsida</taxon>
        <taxon>Acoraceae</taxon>
        <taxon>Acorus</taxon>
    </lineage>
</organism>
<evidence type="ECO:0000313" key="3">
    <source>
        <dbReference type="Proteomes" id="UP001180020"/>
    </source>
</evidence>
<sequence>MSSTNAWKRIMHTKAWIMDCVRYVIFEGKSINVWHDPWLNGRGLKAALGRELLIWGPPLSTNLSVLIQNGKWTKPIRWHTALDPLWAEIQQLEVGGAVPDILIWPLSRSGIVAGLSLGVLRSFKRIWFETDSTTTLAWIRRKGTLPWTTLKLMRKFSLEVRRLEEWKISHIFREGNCLADILASQRQTMGEQLFFPNQTRGELEAALLSDRAGTSYHRIK</sequence>
<name>A0AAV9EB37_ACOCL</name>
<dbReference type="InterPro" id="IPR044730">
    <property type="entry name" value="RNase_H-like_dom_plant"/>
</dbReference>
<dbReference type="AlphaFoldDB" id="A0AAV9EB37"/>
<reference evidence="2" key="2">
    <citation type="submission" date="2023-06" db="EMBL/GenBank/DDBJ databases">
        <authorList>
            <person name="Ma L."/>
            <person name="Liu K.-W."/>
            <person name="Li Z."/>
            <person name="Hsiao Y.-Y."/>
            <person name="Qi Y."/>
            <person name="Fu T."/>
            <person name="Tang G."/>
            <person name="Zhang D."/>
            <person name="Sun W.-H."/>
            <person name="Liu D.-K."/>
            <person name="Li Y."/>
            <person name="Chen G.-Z."/>
            <person name="Liu X.-D."/>
            <person name="Liao X.-Y."/>
            <person name="Jiang Y.-T."/>
            <person name="Yu X."/>
            <person name="Hao Y."/>
            <person name="Huang J."/>
            <person name="Zhao X.-W."/>
            <person name="Ke S."/>
            <person name="Chen Y.-Y."/>
            <person name="Wu W.-L."/>
            <person name="Hsu J.-L."/>
            <person name="Lin Y.-F."/>
            <person name="Huang M.-D."/>
            <person name="Li C.-Y."/>
            <person name="Huang L."/>
            <person name="Wang Z.-W."/>
            <person name="Zhao X."/>
            <person name="Zhong W.-Y."/>
            <person name="Peng D.-H."/>
            <person name="Ahmad S."/>
            <person name="Lan S."/>
            <person name="Zhang J.-S."/>
            <person name="Tsai W.-C."/>
            <person name="Van De Peer Y."/>
            <person name="Liu Z.-J."/>
        </authorList>
    </citation>
    <scope>NUCLEOTIDE SEQUENCE</scope>
    <source>
        <strain evidence="2">CP</strain>
        <tissue evidence="2">Leaves</tissue>
    </source>
</reference>
<dbReference type="PANTHER" id="PTHR47723">
    <property type="entry name" value="OS05G0353850 PROTEIN"/>
    <property type="match status" value="1"/>
</dbReference>
<keyword evidence="3" id="KW-1185">Reference proteome</keyword>
<dbReference type="EMBL" id="JAUJYO010000008">
    <property type="protein sequence ID" value="KAK1310993.1"/>
    <property type="molecule type" value="Genomic_DNA"/>
</dbReference>
<dbReference type="Proteomes" id="UP001180020">
    <property type="component" value="Unassembled WGS sequence"/>
</dbReference>
<dbReference type="Gene3D" id="3.30.420.10">
    <property type="entry name" value="Ribonuclease H-like superfamily/Ribonuclease H"/>
    <property type="match status" value="1"/>
</dbReference>
<dbReference type="InterPro" id="IPR036397">
    <property type="entry name" value="RNaseH_sf"/>
</dbReference>
<evidence type="ECO:0000259" key="1">
    <source>
        <dbReference type="Pfam" id="PF13456"/>
    </source>
</evidence>
<protein>
    <recommendedName>
        <fullName evidence="1">RNase H type-1 domain-containing protein</fullName>
    </recommendedName>
</protein>
<proteinExistence type="predicted"/>
<dbReference type="PANTHER" id="PTHR47723:SF19">
    <property type="entry name" value="POLYNUCLEOTIDYL TRANSFERASE, RIBONUCLEASE H-LIKE SUPERFAMILY PROTEIN"/>
    <property type="match status" value="1"/>
</dbReference>
<reference evidence="2" key="1">
    <citation type="journal article" date="2023" name="Nat. Commun.">
        <title>Diploid and tetraploid genomes of Acorus and the evolution of monocots.</title>
        <authorList>
            <person name="Ma L."/>
            <person name="Liu K.W."/>
            <person name="Li Z."/>
            <person name="Hsiao Y.Y."/>
            <person name="Qi Y."/>
            <person name="Fu T."/>
            <person name="Tang G.D."/>
            <person name="Zhang D."/>
            <person name="Sun W.H."/>
            <person name="Liu D.K."/>
            <person name="Li Y."/>
            <person name="Chen G.Z."/>
            <person name="Liu X.D."/>
            <person name="Liao X.Y."/>
            <person name="Jiang Y.T."/>
            <person name="Yu X."/>
            <person name="Hao Y."/>
            <person name="Huang J."/>
            <person name="Zhao X.W."/>
            <person name="Ke S."/>
            <person name="Chen Y.Y."/>
            <person name="Wu W.L."/>
            <person name="Hsu J.L."/>
            <person name="Lin Y.F."/>
            <person name="Huang M.D."/>
            <person name="Li C.Y."/>
            <person name="Huang L."/>
            <person name="Wang Z.W."/>
            <person name="Zhao X."/>
            <person name="Zhong W.Y."/>
            <person name="Peng D.H."/>
            <person name="Ahmad S."/>
            <person name="Lan S."/>
            <person name="Zhang J.S."/>
            <person name="Tsai W.C."/>
            <person name="Van de Peer Y."/>
            <person name="Liu Z.J."/>
        </authorList>
    </citation>
    <scope>NUCLEOTIDE SEQUENCE</scope>
    <source>
        <strain evidence="2">CP</strain>
    </source>
</reference>
<dbReference type="GO" id="GO:0004523">
    <property type="term" value="F:RNA-DNA hybrid ribonuclease activity"/>
    <property type="evidence" value="ECO:0007669"/>
    <property type="project" value="InterPro"/>
</dbReference>
<accession>A0AAV9EB37</accession>
<dbReference type="InterPro" id="IPR053151">
    <property type="entry name" value="RNase_H-like"/>
</dbReference>
<dbReference type="CDD" id="cd06222">
    <property type="entry name" value="RNase_H_like"/>
    <property type="match status" value="1"/>
</dbReference>
<comment type="caution">
    <text evidence="2">The sequence shown here is derived from an EMBL/GenBank/DDBJ whole genome shotgun (WGS) entry which is preliminary data.</text>
</comment>
<gene>
    <name evidence="2" type="ORF">QJS10_CPA08g00600</name>
</gene>